<dbReference type="GO" id="GO:0044874">
    <property type="term" value="P:lipoprotein localization to outer membrane"/>
    <property type="evidence" value="ECO:0007669"/>
    <property type="project" value="TreeGrafter"/>
</dbReference>
<comment type="similarity">
    <text evidence="2">Belongs to the ABC-4 integral membrane protein family. LolC/E subfamily.</text>
</comment>
<dbReference type="RefSeq" id="WP_270040864.1">
    <property type="nucleotide sequence ID" value="NZ_JAPDOD010000013.1"/>
</dbReference>
<keyword evidence="6 7" id="KW-0472">Membrane</keyword>
<evidence type="ECO:0000313" key="9">
    <source>
        <dbReference type="EMBL" id="MDA0161648.1"/>
    </source>
</evidence>
<feature type="transmembrane region" description="Helical" evidence="7">
    <location>
        <begin position="18"/>
        <end position="40"/>
    </location>
</feature>
<dbReference type="Proteomes" id="UP001149140">
    <property type="component" value="Unassembled WGS sequence"/>
</dbReference>
<feature type="transmembrane region" description="Helical" evidence="7">
    <location>
        <begin position="510"/>
        <end position="531"/>
    </location>
</feature>
<dbReference type="Pfam" id="PF02687">
    <property type="entry name" value="FtsX"/>
    <property type="match status" value="2"/>
</dbReference>
<evidence type="ECO:0000256" key="2">
    <source>
        <dbReference type="ARBA" id="ARBA00005236"/>
    </source>
</evidence>
<keyword evidence="10" id="KW-1185">Reference proteome</keyword>
<dbReference type="EMBL" id="JAPDOD010000013">
    <property type="protein sequence ID" value="MDA0161648.1"/>
    <property type="molecule type" value="Genomic_DNA"/>
</dbReference>
<comment type="subcellular location">
    <subcellularLocation>
        <location evidence="1">Cell membrane</location>
        <topology evidence="1">Multi-pass membrane protein</topology>
    </subcellularLocation>
</comment>
<feature type="transmembrane region" description="Helical" evidence="7">
    <location>
        <begin position="321"/>
        <end position="344"/>
    </location>
</feature>
<comment type="caution">
    <text evidence="9">The sequence shown here is derived from an EMBL/GenBank/DDBJ whole genome shotgun (WGS) entry which is preliminary data.</text>
</comment>
<feature type="domain" description="ABC3 transporter permease C-terminal" evidence="8">
    <location>
        <begin position="756"/>
        <end position="872"/>
    </location>
</feature>
<feature type="transmembrane region" description="Helical" evidence="7">
    <location>
        <begin position="756"/>
        <end position="775"/>
    </location>
</feature>
<feature type="transmembrane region" description="Helical" evidence="7">
    <location>
        <begin position="415"/>
        <end position="433"/>
    </location>
</feature>
<evidence type="ECO:0000256" key="3">
    <source>
        <dbReference type="ARBA" id="ARBA00022475"/>
    </source>
</evidence>
<dbReference type="GO" id="GO:0098797">
    <property type="term" value="C:plasma membrane protein complex"/>
    <property type="evidence" value="ECO:0007669"/>
    <property type="project" value="TreeGrafter"/>
</dbReference>
<dbReference type="AlphaFoldDB" id="A0A9X3MYA4"/>
<accession>A0A9X3MYA4</accession>
<keyword evidence="5 7" id="KW-1133">Transmembrane helix</keyword>
<feature type="transmembrane region" description="Helical" evidence="7">
    <location>
        <begin position="276"/>
        <end position="300"/>
    </location>
</feature>
<sequence>MATLTWLRGLLGQRRARLAATAAGVAVCVALVASIGAFLASTSAKMTSRAAARVPVDWQVEVQPGGSLAAVEQGVQRSPGVKRSLPVGYGSTTGLAATTGGSTQRTGPGKVLGLPDGYGATFPGTLRTLAGSGTGVLLAQQTAANLHAAPGDTISIGRPGAPAAQVRVDGVVDLPTADSLFQTVGAPPGAQASAPPDNVVLLPKATFDRLARRGATTQVHALVDHASLPGSPNAAYSTVNGRTLNLETRLAGGARVGDNLGTALDQARKDALYAQLLFLFLGLPGVILAALVTATIAVAGAGRRRRDGALLRARGATTRQLLRLALAEAALAGVMGVLAGLAAARAIGATTFGTASFGAGTLAAVLWAGGAAFAGLLVAAGAIAIPAWRDARELTVAGQRRVVGRAGRAPWWQRGFVDVIALVLGGLVFWQASKGGYNLVLAPEGVAQVSVNWYALLAPVLIWLGAGLLVFRIADLALRRGRAGLSRAVRPLAAGLAPTVAATMGRPSRLLARAVTLVALTAAFAGSTAVFNATYQQQAEVDARLTNGADVTVVESPGAGVGPAYAGRLSHVAGVSSVEPLQHRFAYVGADLQDLYGVRPGSIGTAGKLQNAWFGGGTAAALMQTLAGRPDAILVAAETVHDFQLQPGDQLRLRLQDGRTKALRTVTFHYAGIVKEFPTAPTDSFLVANADHVAQATGSDVVGSFLVQTDGTSPRTVAQRIRKVTDAQVSDITDSRRVVGSNLTAVELSGLTRVELGFALILAIAATGLALALGFQERRRMFAIAAALGARRRQLGAFVWSESAFVTGVGLTLGAAIASGLSVVLVKVLTGVFDPPPDTLAVPWLYLVAAATVSLAATGIAATLTLRALRRPSIETLRDL</sequence>
<feature type="transmembrane region" description="Helical" evidence="7">
    <location>
        <begin position="844"/>
        <end position="869"/>
    </location>
</feature>
<dbReference type="PANTHER" id="PTHR30489">
    <property type="entry name" value="LIPOPROTEIN-RELEASING SYSTEM TRANSMEMBRANE PROTEIN LOLE"/>
    <property type="match status" value="1"/>
</dbReference>
<feature type="domain" description="ABC3 transporter permease C-terminal" evidence="8">
    <location>
        <begin position="285"/>
        <end position="389"/>
    </location>
</feature>
<dbReference type="InterPro" id="IPR003838">
    <property type="entry name" value="ABC3_permease_C"/>
</dbReference>
<feature type="transmembrane region" description="Helical" evidence="7">
    <location>
        <begin position="364"/>
        <end position="385"/>
    </location>
</feature>
<evidence type="ECO:0000256" key="5">
    <source>
        <dbReference type="ARBA" id="ARBA00022989"/>
    </source>
</evidence>
<feature type="transmembrane region" description="Helical" evidence="7">
    <location>
        <begin position="453"/>
        <end position="474"/>
    </location>
</feature>
<evidence type="ECO:0000256" key="1">
    <source>
        <dbReference type="ARBA" id="ARBA00004651"/>
    </source>
</evidence>
<evidence type="ECO:0000256" key="4">
    <source>
        <dbReference type="ARBA" id="ARBA00022692"/>
    </source>
</evidence>
<keyword evidence="3" id="KW-1003">Cell membrane</keyword>
<protein>
    <submittedName>
        <fullName evidence="9">ABC transporter permease</fullName>
    </submittedName>
</protein>
<evidence type="ECO:0000259" key="8">
    <source>
        <dbReference type="Pfam" id="PF02687"/>
    </source>
</evidence>
<name>A0A9X3MYA4_9ACTN</name>
<organism evidence="9 10">
    <name type="scientific">Solirubrobacter ginsenosidimutans</name>
    <dbReference type="NCBI Taxonomy" id="490573"/>
    <lineage>
        <taxon>Bacteria</taxon>
        <taxon>Bacillati</taxon>
        <taxon>Actinomycetota</taxon>
        <taxon>Thermoleophilia</taxon>
        <taxon>Solirubrobacterales</taxon>
        <taxon>Solirubrobacteraceae</taxon>
        <taxon>Solirubrobacter</taxon>
    </lineage>
</organism>
<dbReference type="InterPro" id="IPR051447">
    <property type="entry name" value="Lipoprotein-release_system"/>
</dbReference>
<keyword evidence="4 7" id="KW-0812">Transmembrane</keyword>
<feature type="transmembrane region" description="Helical" evidence="7">
    <location>
        <begin position="795"/>
        <end position="824"/>
    </location>
</feature>
<dbReference type="PANTHER" id="PTHR30489:SF0">
    <property type="entry name" value="LIPOPROTEIN-RELEASING SYSTEM TRANSMEMBRANE PROTEIN LOLE"/>
    <property type="match status" value="1"/>
</dbReference>
<reference evidence="9" key="1">
    <citation type="submission" date="2022-10" db="EMBL/GenBank/DDBJ databases">
        <title>The WGS of Solirubrobacter ginsenosidimutans DSM 21036.</title>
        <authorList>
            <person name="Jiang Z."/>
        </authorList>
    </citation>
    <scope>NUCLEOTIDE SEQUENCE</scope>
    <source>
        <strain evidence="9">DSM 21036</strain>
    </source>
</reference>
<gene>
    <name evidence="9" type="ORF">OM076_15325</name>
</gene>
<evidence type="ECO:0000256" key="7">
    <source>
        <dbReference type="SAM" id="Phobius"/>
    </source>
</evidence>
<proteinExistence type="inferred from homology"/>
<evidence type="ECO:0000313" key="10">
    <source>
        <dbReference type="Proteomes" id="UP001149140"/>
    </source>
</evidence>
<evidence type="ECO:0000256" key="6">
    <source>
        <dbReference type="ARBA" id="ARBA00023136"/>
    </source>
</evidence>